<dbReference type="Proteomes" id="UP000177370">
    <property type="component" value="Unassembled WGS sequence"/>
</dbReference>
<dbReference type="SUPFAM" id="SSF55031">
    <property type="entry name" value="Bacterial exopeptidase dimerisation domain"/>
    <property type="match status" value="1"/>
</dbReference>
<organism evidence="7 8">
    <name type="scientific">Candidatus Nomurabacteria bacterium RIFCSPHIGHO2_01_FULL_40_24b</name>
    <dbReference type="NCBI Taxonomy" id="1801739"/>
    <lineage>
        <taxon>Bacteria</taxon>
        <taxon>Candidatus Nomuraibacteriota</taxon>
    </lineage>
</organism>
<dbReference type="SUPFAM" id="SSF53187">
    <property type="entry name" value="Zn-dependent exopeptidases"/>
    <property type="match status" value="1"/>
</dbReference>
<dbReference type="InterPro" id="IPR050072">
    <property type="entry name" value="Peptidase_M20A"/>
</dbReference>
<comment type="caution">
    <text evidence="7">The sequence shown here is derived from an EMBL/GenBank/DDBJ whole genome shotgun (WGS) entry which is preliminary data.</text>
</comment>
<proteinExistence type="inferred from homology"/>
<evidence type="ECO:0000256" key="5">
    <source>
        <dbReference type="ARBA" id="ARBA00022833"/>
    </source>
</evidence>
<keyword evidence="5" id="KW-0862">Zinc</keyword>
<evidence type="ECO:0000256" key="4">
    <source>
        <dbReference type="ARBA" id="ARBA00022801"/>
    </source>
</evidence>
<dbReference type="Gene3D" id="3.30.70.360">
    <property type="match status" value="1"/>
</dbReference>
<sequence length="371" mass="42076">MEKELLKKLIEIPSYLDKKRGSSERRYCDFIQKFFRKNFKKYKIKKIQIERGRENLLIIPKKPKIIFCCHLDTVLPSKKNHTKIITKENKLYGLGTKDMKGGTVSAIFAALELPKRLQDKVGFLFYCDEEHGQKGMEVMVKNSSRIPKSVRYFVSPESSFKLGYGCRGCAKVKVIIYGKRAHASRSQQGINAGEVLFDVYKKLKDNLQSIETRLGKTSATLVSMNLGVLVNGKIQTQNNSVPDYTEAIFSVRLSKNISRQKLKTLFENEIKKTHKLSFSVNVQQLRSPSVMTGEKDLKLFLESAKQVGFEIELSDPGLSGYNDVAMISAKTGIPFFNFGPYGEGNHGADEWVSLQSIKDTKQVFKKFIGNI</sequence>
<dbReference type="EMBL" id="MFTP01000008">
    <property type="protein sequence ID" value="OGI66003.1"/>
    <property type="molecule type" value="Genomic_DNA"/>
</dbReference>
<evidence type="ECO:0000256" key="1">
    <source>
        <dbReference type="ARBA" id="ARBA00001947"/>
    </source>
</evidence>
<dbReference type="Pfam" id="PF01546">
    <property type="entry name" value="Peptidase_M20"/>
    <property type="match status" value="1"/>
</dbReference>
<evidence type="ECO:0000313" key="8">
    <source>
        <dbReference type="Proteomes" id="UP000177370"/>
    </source>
</evidence>
<dbReference type="PANTHER" id="PTHR43808">
    <property type="entry name" value="ACETYLORNITHINE DEACETYLASE"/>
    <property type="match status" value="1"/>
</dbReference>
<dbReference type="InterPro" id="IPR036264">
    <property type="entry name" value="Bact_exopeptidase_dim_dom"/>
</dbReference>
<dbReference type="GO" id="GO:0016787">
    <property type="term" value="F:hydrolase activity"/>
    <property type="evidence" value="ECO:0007669"/>
    <property type="project" value="UniProtKB-KW"/>
</dbReference>
<comment type="cofactor">
    <cofactor evidence="1">
        <name>Zn(2+)</name>
        <dbReference type="ChEBI" id="CHEBI:29105"/>
    </cofactor>
</comment>
<feature type="domain" description="Peptidase M20 dimerisation" evidence="6">
    <location>
        <begin position="165"/>
        <end position="273"/>
    </location>
</feature>
<accession>A0A1F6V8P6</accession>
<dbReference type="AlphaFoldDB" id="A0A1F6V8P6"/>
<keyword evidence="3" id="KW-0479">Metal-binding</keyword>
<dbReference type="Pfam" id="PF07687">
    <property type="entry name" value="M20_dimer"/>
    <property type="match status" value="1"/>
</dbReference>
<reference evidence="7 8" key="1">
    <citation type="journal article" date="2016" name="Nat. Commun.">
        <title>Thousands of microbial genomes shed light on interconnected biogeochemical processes in an aquifer system.</title>
        <authorList>
            <person name="Anantharaman K."/>
            <person name="Brown C.T."/>
            <person name="Hug L.A."/>
            <person name="Sharon I."/>
            <person name="Castelle C.J."/>
            <person name="Probst A.J."/>
            <person name="Thomas B.C."/>
            <person name="Singh A."/>
            <person name="Wilkins M.J."/>
            <person name="Karaoz U."/>
            <person name="Brodie E.L."/>
            <person name="Williams K.H."/>
            <person name="Hubbard S.S."/>
            <person name="Banfield J.F."/>
        </authorList>
    </citation>
    <scope>NUCLEOTIDE SEQUENCE [LARGE SCALE GENOMIC DNA]</scope>
</reference>
<keyword evidence="4" id="KW-0378">Hydrolase</keyword>
<protein>
    <recommendedName>
        <fullName evidence="6">Peptidase M20 dimerisation domain-containing protein</fullName>
    </recommendedName>
</protein>
<dbReference type="Gene3D" id="3.40.630.10">
    <property type="entry name" value="Zn peptidases"/>
    <property type="match status" value="2"/>
</dbReference>
<dbReference type="GO" id="GO:0046872">
    <property type="term" value="F:metal ion binding"/>
    <property type="evidence" value="ECO:0007669"/>
    <property type="project" value="UniProtKB-KW"/>
</dbReference>
<dbReference type="InterPro" id="IPR011650">
    <property type="entry name" value="Peptidase_M20_dimer"/>
</dbReference>
<comment type="similarity">
    <text evidence="2">Belongs to the peptidase M20A family.</text>
</comment>
<evidence type="ECO:0000313" key="7">
    <source>
        <dbReference type="EMBL" id="OGI66003.1"/>
    </source>
</evidence>
<evidence type="ECO:0000256" key="2">
    <source>
        <dbReference type="ARBA" id="ARBA00006247"/>
    </source>
</evidence>
<gene>
    <name evidence="7" type="ORF">A2647_01505</name>
</gene>
<dbReference type="PANTHER" id="PTHR43808:SF8">
    <property type="entry name" value="PEPTIDASE M20 DIMERISATION DOMAIN-CONTAINING PROTEIN"/>
    <property type="match status" value="1"/>
</dbReference>
<name>A0A1F6V8P6_9BACT</name>
<dbReference type="InterPro" id="IPR002933">
    <property type="entry name" value="Peptidase_M20"/>
</dbReference>
<evidence type="ECO:0000256" key="3">
    <source>
        <dbReference type="ARBA" id="ARBA00022723"/>
    </source>
</evidence>
<evidence type="ECO:0000259" key="6">
    <source>
        <dbReference type="Pfam" id="PF07687"/>
    </source>
</evidence>